<feature type="region of interest" description="Disordered" evidence="1">
    <location>
        <begin position="1"/>
        <end position="41"/>
    </location>
</feature>
<keyword evidence="3" id="KW-1185">Reference proteome</keyword>
<evidence type="ECO:0000256" key="1">
    <source>
        <dbReference type="SAM" id="MobiDB-lite"/>
    </source>
</evidence>
<dbReference type="OrthoDB" id="2012753at2759"/>
<reference evidence="3" key="1">
    <citation type="submission" date="2016-04" db="EMBL/GenBank/DDBJ databases">
        <title>Cephalotus genome sequencing.</title>
        <authorList>
            <person name="Fukushima K."/>
            <person name="Hasebe M."/>
            <person name="Fang X."/>
        </authorList>
    </citation>
    <scope>NUCLEOTIDE SEQUENCE [LARGE SCALE GENOMIC DNA]</scope>
    <source>
        <strain evidence="3">cv. St1</strain>
    </source>
</reference>
<dbReference type="STRING" id="3775.A0A1Q3AXI1"/>
<comment type="caution">
    <text evidence="2">The sequence shown here is derived from an EMBL/GenBank/DDBJ whole genome shotgun (WGS) entry which is preliminary data.</text>
</comment>
<evidence type="ECO:0000313" key="3">
    <source>
        <dbReference type="Proteomes" id="UP000187406"/>
    </source>
</evidence>
<evidence type="ECO:0000313" key="2">
    <source>
        <dbReference type="EMBL" id="GAV60418.1"/>
    </source>
</evidence>
<protein>
    <submittedName>
        <fullName evidence="2">Uncharacterized protein</fullName>
    </submittedName>
</protein>
<feature type="compositionally biased region" description="Basic and acidic residues" evidence="1">
    <location>
        <begin position="1"/>
        <end position="33"/>
    </location>
</feature>
<dbReference type="PANTHER" id="PTHR37250:SF1">
    <property type="entry name" value="OS05G0496000 PROTEIN"/>
    <property type="match status" value="1"/>
</dbReference>
<dbReference type="Proteomes" id="UP000187406">
    <property type="component" value="Unassembled WGS sequence"/>
</dbReference>
<dbReference type="AlphaFoldDB" id="A0A1Q3AXI1"/>
<name>A0A1Q3AXI1_CEPFO</name>
<gene>
    <name evidence="2" type="ORF">CFOL_v3_03949</name>
</gene>
<proteinExistence type="predicted"/>
<dbReference type="InParanoid" id="A0A1Q3AXI1"/>
<dbReference type="EMBL" id="BDDD01000152">
    <property type="protein sequence ID" value="GAV60418.1"/>
    <property type="molecule type" value="Genomic_DNA"/>
</dbReference>
<dbReference type="PANTHER" id="PTHR37250">
    <property type="entry name" value="OS05G0496000 PROTEIN"/>
    <property type="match status" value="1"/>
</dbReference>
<organism evidence="2 3">
    <name type="scientific">Cephalotus follicularis</name>
    <name type="common">Albany pitcher plant</name>
    <dbReference type="NCBI Taxonomy" id="3775"/>
    <lineage>
        <taxon>Eukaryota</taxon>
        <taxon>Viridiplantae</taxon>
        <taxon>Streptophyta</taxon>
        <taxon>Embryophyta</taxon>
        <taxon>Tracheophyta</taxon>
        <taxon>Spermatophyta</taxon>
        <taxon>Magnoliopsida</taxon>
        <taxon>eudicotyledons</taxon>
        <taxon>Gunneridae</taxon>
        <taxon>Pentapetalae</taxon>
        <taxon>rosids</taxon>
        <taxon>fabids</taxon>
        <taxon>Oxalidales</taxon>
        <taxon>Cephalotaceae</taxon>
        <taxon>Cephalotus</taxon>
    </lineage>
</organism>
<sequence length="139" mass="15228">MEHQSFEASHDNNDKITRSEIEDPKHPEIDGKNVAHPSPSCSAKTVRVRVVDWKGGENKGTSAKYMDISGEVNVEASISTDDVIRAGGFGARDDISSFLPVASDSTDFEATIRDARGYEELQEETCRPGLGWIEATKTK</sequence>
<accession>A0A1Q3AXI1</accession>